<organism evidence="11 12">
    <name type="scientific">Penicilliopsis zonata CBS 506.65</name>
    <dbReference type="NCBI Taxonomy" id="1073090"/>
    <lineage>
        <taxon>Eukaryota</taxon>
        <taxon>Fungi</taxon>
        <taxon>Dikarya</taxon>
        <taxon>Ascomycota</taxon>
        <taxon>Pezizomycotina</taxon>
        <taxon>Eurotiomycetes</taxon>
        <taxon>Eurotiomycetidae</taxon>
        <taxon>Eurotiales</taxon>
        <taxon>Aspergillaceae</taxon>
        <taxon>Penicilliopsis</taxon>
    </lineage>
</organism>
<comment type="function">
    <text evidence="2">Has kinase activity and phosphorylates inositol-1,3,4,5,6-pentakisphosphate (Ins(1,3,4,5,6)P5) to produce 1,2,3,4,5,6-hexakisphosphate (InsP6), also known as phytate.</text>
</comment>
<dbReference type="Gene3D" id="3.30.200.110">
    <property type="entry name" value="Inositol-pentakisphosphate 2-kinase, N-lobe"/>
    <property type="match status" value="1"/>
</dbReference>
<name>A0A1L9SAA1_9EURO</name>
<dbReference type="GO" id="GO:0005524">
    <property type="term" value="F:ATP binding"/>
    <property type="evidence" value="ECO:0007669"/>
    <property type="project" value="UniProtKB-KW"/>
</dbReference>
<accession>A0A1L9SAA1</accession>
<dbReference type="Proteomes" id="UP000184188">
    <property type="component" value="Unassembled WGS sequence"/>
</dbReference>
<evidence type="ECO:0000256" key="4">
    <source>
        <dbReference type="ARBA" id="ARBA00012023"/>
    </source>
</evidence>
<reference evidence="12" key="1">
    <citation type="journal article" date="2017" name="Genome Biol.">
        <title>Comparative genomics reveals high biological diversity and specific adaptations in the industrially and medically important fungal genus Aspergillus.</title>
        <authorList>
            <person name="de Vries R.P."/>
            <person name="Riley R."/>
            <person name="Wiebenga A."/>
            <person name="Aguilar-Osorio G."/>
            <person name="Amillis S."/>
            <person name="Uchima C.A."/>
            <person name="Anderluh G."/>
            <person name="Asadollahi M."/>
            <person name="Askin M."/>
            <person name="Barry K."/>
            <person name="Battaglia E."/>
            <person name="Bayram O."/>
            <person name="Benocci T."/>
            <person name="Braus-Stromeyer S.A."/>
            <person name="Caldana C."/>
            <person name="Canovas D."/>
            <person name="Cerqueira G.C."/>
            <person name="Chen F."/>
            <person name="Chen W."/>
            <person name="Choi C."/>
            <person name="Clum A."/>
            <person name="Dos Santos R.A."/>
            <person name="Damasio A.R."/>
            <person name="Diallinas G."/>
            <person name="Emri T."/>
            <person name="Fekete E."/>
            <person name="Flipphi M."/>
            <person name="Freyberg S."/>
            <person name="Gallo A."/>
            <person name="Gournas C."/>
            <person name="Habgood R."/>
            <person name="Hainaut M."/>
            <person name="Harispe M.L."/>
            <person name="Henrissat B."/>
            <person name="Hilden K.S."/>
            <person name="Hope R."/>
            <person name="Hossain A."/>
            <person name="Karabika E."/>
            <person name="Karaffa L."/>
            <person name="Karanyi Z."/>
            <person name="Krasevec N."/>
            <person name="Kuo A."/>
            <person name="Kusch H."/>
            <person name="LaButti K."/>
            <person name="Lagendijk E.L."/>
            <person name="Lapidus A."/>
            <person name="Levasseur A."/>
            <person name="Lindquist E."/>
            <person name="Lipzen A."/>
            <person name="Logrieco A.F."/>
            <person name="MacCabe A."/>
            <person name="Maekelae M.R."/>
            <person name="Malavazi I."/>
            <person name="Melin P."/>
            <person name="Meyer V."/>
            <person name="Mielnichuk N."/>
            <person name="Miskei M."/>
            <person name="Molnar A.P."/>
            <person name="Mule G."/>
            <person name="Ngan C.Y."/>
            <person name="Orejas M."/>
            <person name="Orosz E."/>
            <person name="Ouedraogo J.P."/>
            <person name="Overkamp K.M."/>
            <person name="Park H.-S."/>
            <person name="Perrone G."/>
            <person name="Piumi F."/>
            <person name="Punt P.J."/>
            <person name="Ram A.F."/>
            <person name="Ramon A."/>
            <person name="Rauscher S."/>
            <person name="Record E."/>
            <person name="Riano-Pachon D.M."/>
            <person name="Robert V."/>
            <person name="Roehrig J."/>
            <person name="Ruller R."/>
            <person name="Salamov A."/>
            <person name="Salih N.S."/>
            <person name="Samson R.A."/>
            <person name="Sandor E."/>
            <person name="Sanguinetti M."/>
            <person name="Schuetze T."/>
            <person name="Sepcic K."/>
            <person name="Shelest E."/>
            <person name="Sherlock G."/>
            <person name="Sophianopoulou V."/>
            <person name="Squina F.M."/>
            <person name="Sun H."/>
            <person name="Susca A."/>
            <person name="Todd R.B."/>
            <person name="Tsang A."/>
            <person name="Unkles S.E."/>
            <person name="van de Wiele N."/>
            <person name="van Rossen-Uffink D."/>
            <person name="Oliveira J.V."/>
            <person name="Vesth T.C."/>
            <person name="Visser J."/>
            <person name="Yu J.-H."/>
            <person name="Zhou M."/>
            <person name="Andersen M.R."/>
            <person name="Archer D.B."/>
            <person name="Baker S.E."/>
            <person name="Benoit I."/>
            <person name="Brakhage A.A."/>
            <person name="Braus G.H."/>
            <person name="Fischer R."/>
            <person name="Frisvad J.C."/>
            <person name="Goldman G.H."/>
            <person name="Houbraken J."/>
            <person name="Oakley B."/>
            <person name="Pocsi I."/>
            <person name="Scazzocchio C."/>
            <person name="Seiboth B."/>
            <person name="vanKuyk P.A."/>
            <person name="Wortman J."/>
            <person name="Dyer P.S."/>
            <person name="Grigoriev I.V."/>
        </authorList>
    </citation>
    <scope>NUCLEOTIDE SEQUENCE [LARGE SCALE GENOMIC DNA]</scope>
    <source>
        <strain evidence="12">CBS 506.65</strain>
    </source>
</reference>
<comment type="domain">
    <text evidence="10">The EXKPK motif is conserved in inositol-pentakisphosphate 2-kinases of both family 1 and 2.</text>
</comment>
<evidence type="ECO:0000256" key="7">
    <source>
        <dbReference type="ARBA" id="ARBA00022741"/>
    </source>
</evidence>
<evidence type="ECO:0000256" key="9">
    <source>
        <dbReference type="ARBA" id="ARBA00022840"/>
    </source>
</evidence>
<dbReference type="InterPro" id="IPR009286">
    <property type="entry name" value="Ins_P5_2-kin"/>
</dbReference>
<dbReference type="OrthoDB" id="272370at2759"/>
<comment type="catalytic activity">
    <reaction evidence="1 10">
        <text>1D-myo-inositol 1,3,4,5,6-pentakisphosphate + ATP = 1D-myo-inositol hexakisphosphate + ADP + H(+)</text>
        <dbReference type="Rhea" id="RHEA:20313"/>
        <dbReference type="ChEBI" id="CHEBI:15378"/>
        <dbReference type="ChEBI" id="CHEBI:30616"/>
        <dbReference type="ChEBI" id="CHEBI:57733"/>
        <dbReference type="ChEBI" id="CHEBI:58130"/>
        <dbReference type="ChEBI" id="CHEBI:456216"/>
        <dbReference type="EC" id="2.7.1.158"/>
    </reaction>
</comment>
<dbReference type="GeneID" id="34616303"/>
<keyword evidence="6 10" id="KW-0808">Transferase</keyword>
<dbReference type="PANTHER" id="PTHR14456">
    <property type="entry name" value="INOSITOL POLYPHOSPHATE KINASE 1"/>
    <property type="match status" value="1"/>
</dbReference>
<keyword evidence="9 10" id="KW-0067">ATP-binding</keyword>
<keyword evidence="8 10" id="KW-0418">Kinase</keyword>
<dbReference type="STRING" id="1073090.A0A1L9SAA1"/>
<dbReference type="RefSeq" id="XP_022578625.1">
    <property type="nucleotide sequence ID" value="XM_022729839.1"/>
</dbReference>
<comment type="function">
    <text evidence="10">Phosphorylates Ins(1,3,4,5,6)P5 at position 2 to form Ins(1,2,3,4,5,6)P6 (InsP6 or phytate).</text>
</comment>
<evidence type="ECO:0000256" key="3">
    <source>
        <dbReference type="ARBA" id="ARBA00008305"/>
    </source>
</evidence>
<dbReference type="AlphaFoldDB" id="A0A1L9SAA1"/>
<dbReference type="PANTHER" id="PTHR14456:SF2">
    <property type="entry name" value="INOSITOL-PENTAKISPHOSPHATE 2-KINASE"/>
    <property type="match status" value="1"/>
</dbReference>
<evidence type="ECO:0000313" key="12">
    <source>
        <dbReference type="Proteomes" id="UP000184188"/>
    </source>
</evidence>
<proteinExistence type="inferred from homology"/>
<keyword evidence="7 10" id="KW-0547">Nucleotide-binding</keyword>
<dbReference type="GO" id="GO:0035299">
    <property type="term" value="F:inositol-1,3,4,5,6-pentakisphosphate 2-kinase activity"/>
    <property type="evidence" value="ECO:0007669"/>
    <property type="project" value="UniProtKB-EC"/>
</dbReference>
<evidence type="ECO:0000256" key="2">
    <source>
        <dbReference type="ARBA" id="ARBA00003979"/>
    </source>
</evidence>
<dbReference type="GO" id="GO:0005634">
    <property type="term" value="C:nucleus"/>
    <property type="evidence" value="ECO:0007669"/>
    <property type="project" value="TreeGrafter"/>
</dbReference>
<dbReference type="InterPro" id="IPR043001">
    <property type="entry name" value="IP5_2-K_N_lobe"/>
</dbReference>
<evidence type="ECO:0000256" key="6">
    <source>
        <dbReference type="ARBA" id="ARBA00022679"/>
    </source>
</evidence>
<dbReference type="GO" id="GO:0032958">
    <property type="term" value="P:inositol phosphate biosynthetic process"/>
    <property type="evidence" value="ECO:0007669"/>
    <property type="project" value="TreeGrafter"/>
</dbReference>
<dbReference type="EC" id="2.7.1.158" evidence="4 10"/>
<dbReference type="EMBL" id="KV878349">
    <property type="protein sequence ID" value="OJJ44115.1"/>
    <property type="molecule type" value="Genomic_DNA"/>
</dbReference>
<evidence type="ECO:0000256" key="10">
    <source>
        <dbReference type="RuleBase" id="RU364126"/>
    </source>
</evidence>
<evidence type="ECO:0000256" key="5">
    <source>
        <dbReference type="ARBA" id="ARBA00014846"/>
    </source>
</evidence>
<evidence type="ECO:0000256" key="8">
    <source>
        <dbReference type="ARBA" id="ARBA00022777"/>
    </source>
</evidence>
<evidence type="ECO:0000313" key="11">
    <source>
        <dbReference type="EMBL" id="OJJ44115.1"/>
    </source>
</evidence>
<gene>
    <name evidence="11" type="ORF">ASPZODRAFT_72466</name>
</gene>
<comment type="similarity">
    <text evidence="3">Belongs to the IPK1 type 1 family.</text>
</comment>
<sequence>MIKPDVLELPVGVRLVYLAEGGANIIYRFVTDLACVPLKLHGKVLRLRKETTSAIPYRDTSRSFDRVIRPLFEPDELVDQELVRLPAGLVLRCNEHLRVAEREHQRPKKRHGVYLSATEPFGLLITDMTTFGDPTVATLAELKPKWLLQSPSAPVNARRCRTCALREMKNEEARLAGLAGQESFCPLDLVSDKFEHVLRATRFIQGCKDPMLLARVLYHNRTLLKLQSHQRAMKEVGLRGPPAHSREMSLAMTLRDCTMFIKMPHDGSIPDIRLGDLDLKTTTGGKAQYWLELEKRLVYEGWYSATHSSQIDIDSECALGRISPTS</sequence>
<evidence type="ECO:0000256" key="1">
    <source>
        <dbReference type="ARBA" id="ARBA00001774"/>
    </source>
</evidence>
<keyword evidence="12" id="KW-1185">Reference proteome</keyword>
<protein>
    <recommendedName>
        <fullName evidence="5 10">Inositol-pentakisphosphate 2-kinase</fullName>
        <ecNumber evidence="4 10">2.7.1.158</ecNumber>
    </recommendedName>
</protein>
<dbReference type="VEuPathDB" id="FungiDB:ASPZODRAFT_72466"/>
<dbReference type="Pfam" id="PF06090">
    <property type="entry name" value="Ins_P5_2-kin"/>
    <property type="match status" value="2"/>
</dbReference>